<evidence type="ECO:0000313" key="2">
    <source>
        <dbReference type="Proteomes" id="UP001286456"/>
    </source>
</evidence>
<keyword evidence="2" id="KW-1185">Reference proteome</keyword>
<reference evidence="1" key="2">
    <citation type="submission" date="2023-06" db="EMBL/GenBank/DDBJ databases">
        <authorList>
            <consortium name="Lawrence Berkeley National Laboratory"/>
            <person name="Haridas S."/>
            <person name="Hensen N."/>
            <person name="Bonometti L."/>
            <person name="Westerberg I."/>
            <person name="Brannstrom I.O."/>
            <person name="Guillou S."/>
            <person name="Cros-Aarteil S."/>
            <person name="Calhoun S."/>
            <person name="Kuo A."/>
            <person name="Mondo S."/>
            <person name="Pangilinan J."/>
            <person name="Riley R."/>
            <person name="Labutti K."/>
            <person name="Andreopoulos B."/>
            <person name="Lipzen A."/>
            <person name="Chen C."/>
            <person name="Yanf M."/>
            <person name="Daum C."/>
            <person name="Ng V."/>
            <person name="Clum A."/>
            <person name="Steindorff A."/>
            <person name="Ohm R."/>
            <person name="Martin F."/>
            <person name="Silar P."/>
            <person name="Natvig D."/>
            <person name="Lalanne C."/>
            <person name="Gautier V."/>
            <person name="Ament-Velasquez S.L."/>
            <person name="Kruys A."/>
            <person name="Hutchinson M.I."/>
            <person name="Powell A.J."/>
            <person name="Barry K."/>
            <person name="Miller A.N."/>
            <person name="Grigoriev I.V."/>
            <person name="Debuchy R."/>
            <person name="Gladieux P."/>
            <person name="Thoren M.H."/>
            <person name="Johannesson H."/>
        </authorList>
    </citation>
    <scope>NUCLEOTIDE SEQUENCE</scope>
    <source>
        <strain evidence="1">SMH4131-1</strain>
    </source>
</reference>
<accession>A0AAE0IQJ6</accession>
<dbReference type="EMBL" id="JAUEPO010000003">
    <property type="protein sequence ID" value="KAK3328701.1"/>
    <property type="molecule type" value="Genomic_DNA"/>
</dbReference>
<evidence type="ECO:0000313" key="1">
    <source>
        <dbReference type="EMBL" id="KAK3328701.1"/>
    </source>
</evidence>
<organism evidence="1 2">
    <name type="scientific">Cercophora scortea</name>
    <dbReference type="NCBI Taxonomy" id="314031"/>
    <lineage>
        <taxon>Eukaryota</taxon>
        <taxon>Fungi</taxon>
        <taxon>Dikarya</taxon>
        <taxon>Ascomycota</taxon>
        <taxon>Pezizomycotina</taxon>
        <taxon>Sordariomycetes</taxon>
        <taxon>Sordariomycetidae</taxon>
        <taxon>Sordariales</taxon>
        <taxon>Lasiosphaeriaceae</taxon>
        <taxon>Cercophora</taxon>
    </lineage>
</organism>
<dbReference type="AlphaFoldDB" id="A0AAE0IQJ6"/>
<sequence>MGKLHQEQTCAHASYRGIMGIFPPYMRGAINPKDGSADVTMVFPLVRRNGLTPYCLVSLVIKANEVAFIVMQLFKAHIGTGDEIRYFVLPNGGRLLPRPGFQFQGSLDSDIHGLLGHKIST</sequence>
<gene>
    <name evidence="1" type="ORF">B0T19DRAFT_197786</name>
</gene>
<dbReference type="Proteomes" id="UP001286456">
    <property type="component" value="Unassembled WGS sequence"/>
</dbReference>
<comment type="caution">
    <text evidence="1">The sequence shown here is derived from an EMBL/GenBank/DDBJ whole genome shotgun (WGS) entry which is preliminary data.</text>
</comment>
<reference evidence="1" key="1">
    <citation type="journal article" date="2023" name="Mol. Phylogenet. Evol.">
        <title>Genome-scale phylogeny and comparative genomics of the fungal order Sordariales.</title>
        <authorList>
            <person name="Hensen N."/>
            <person name="Bonometti L."/>
            <person name="Westerberg I."/>
            <person name="Brannstrom I.O."/>
            <person name="Guillou S."/>
            <person name="Cros-Aarteil S."/>
            <person name="Calhoun S."/>
            <person name="Haridas S."/>
            <person name="Kuo A."/>
            <person name="Mondo S."/>
            <person name="Pangilinan J."/>
            <person name="Riley R."/>
            <person name="LaButti K."/>
            <person name="Andreopoulos B."/>
            <person name="Lipzen A."/>
            <person name="Chen C."/>
            <person name="Yan M."/>
            <person name="Daum C."/>
            <person name="Ng V."/>
            <person name="Clum A."/>
            <person name="Steindorff A."/>
            <person name="Ohm R.A."/>
            <person name="Martin F."/>
            <person name="Silar P."/>
            <person name="Natvig D.O."/>
            <person name="Lalanne C."/>
            <person name="Gautier V."/>
            <person name="Ament-Velasquez S.L."/>
            <person name="Kruys A."/>
            <person name="Hutchinson M.I."/>
            <person name="Powell A.J."/>
            <person name="Barry K."/>
            <person name="Miller A.N."/>
            <person name="Grigoriev I.V."/>
            <person name="Debuchy R."/>
            <person name="Gladieux P."/>
            <person name="Hiltunen Thoren M."/>
            <person name="Johannesson H."/>
        </authorList>
    </citation>
    <scope>NUCLEOTIDE SEQUENCE</scope>
    <source>
        <strain evidence="1">SMH4131-1</strain>
    </source>
</reference>
<proteinExistence type="predicted"/>
<name>A0AAE0IQJ6_9PEZI</name>
<protein>
    <submittedName>
        <fullName evidence="1">Uncharacterized protein</fullName>
    </submittedName>
</protein>